<dbReference type="EMBL" id="QKUF01000021">
    <property type="protein sequence ID" value="PZW24648.1"/>
    <property type="molecule type" value="Genomic_DNA"/>
</dbReference>
<protein>
    <submittedName>
        <fullName evidence="2">Pimeloyl-ACP methyl ester carboxylesterase</fullName>
    </submittedName>
</protein>
<dbReference type="AlphaFoldDB" id="A0A326U170"/>
<evidence type="ECO:0000313" key="2">
    <source>
        <dbReference type="EMBL" id="PZW24648.1"/>
    </source>
</evidence>
<organism evidence="2 3">
    <name type="scientific">Thermosporothrix hazakensis</name>
    <dbReference type="NCBI Taxonomy" id="644383"/>
    <lineage>
        <taxon>Bacteria</taxon>
        <taxon>Bacillati</taxon>
        <taxon>Chloroflexota</taxon>
        <taxon>Ktedonobacteria</taxon>
        <taxon>Ktedonobacterales</taxon>
        <taxon>Thermosporotrichaceae</taxon>
        <taxon>Thermosporothrix</taxon>
    </lineage>
</organism>
<dbReference type="Proteomes" id="UP000248806">
    <property type="component" value="Unassembled WGS sequence"/>
</dbReference>
<proteinExistence type="predicted"/>
<dbReference type="InterPro" id="IPR000073">
    <property type="entry name" value="AB_hydrolase_1"/>
</dbReference>
<gene>
    <name evidence="2" type="ORF">EI42_04530</name>
</gene>
<reference evidence="2 3" key="1">
    <citation type="submission" date="2018-06" db="EMBL/GenBank/DDBJ databases">
        <title>Genomic Encyclopedia of Archaeal and Bacterial Type Strains, Phase II (KMG-II): from individual species to whole genera.</title>
        <authorList>
            <person name="Goeker M."/>
        </authorList>
    </citation>
    <scope>NUCLEOTIDE SEQUENCE [LARGE SCALE GENOMIC DNA]</scope>
    <source>
        <strain evidence="2 3">ATCC BAA-1881</strain>
    </source>
</reference>
<dbReference type="PRINTS" id="PR00111">
    <property type="entry name" value="ABHYDROLASE"/>
</dbReference>
<sequence>MGFGKKLVSTTAFVGGALGALAVYNKLTETAAGELDTVLSGEERRYPWKYGDMYYIVKGPREAKPLLLIHGFGPGASSFEWRKNIDVLAETFRVYTVDLLGFGLSDRPAISYDAETYTDLISDFVREVIGKPTVVVAHGQSCAYVVAAAYRRSQNFERLILIEPTPTMLQENYPNPIEAAKRALLRAPIVGQFIYNLLTTRQAIQSYYDQQGYHNPGLITDELVEYVYTSAHQPNARYSMASYFSNTLAMDVHEPLARLQVPTLAVWGREGVLTPSEASTTFKRLNPRIEVRILDKSSYHLQEEQATAFNNLVKEYAATAVNS</sequence>
<dbReference type="Pfam" id="PF12697">
    <property type="entry name" value="Abhydrolase_6"/>
    <property type="match status" value="1"/>
</dbReference>
<feature type="domain" description="AB hydrolase-1" evidence="1">
    <location>
        <begin position="66"/>
        <end position="309"/>
    </location>
</feature>
<dbReference type="PANTHER" id="PTHR46438">
    <property type="entry name" value="ALPHA/BETA-HYDROLASES SUPERFAMILY PROTEIN"/>
    <property type="match status" value="1"/>
</dbReference>
<dbReference type="SUPFAM" id="SSF53474">
    <property type="entry name" value="alpha/beta-Hydrolases"/>
    <property type="match status" value="1"/>
</dbReference>
<dbReference type="RefSeq" id="WP_170142826.1">
    <property type="nucleotide sequence ID" value="NZ_BIFX01000001.1"/>
</dbReference>
<evidence type="ECO:0000313" key="3">
    <source>
        <dbReference type="Proteomes" id="UP000248806"/>
    </source>
</evidence>
<keyword evidence="3" id="KW-1185">Reference proteome</keyword>
<name>A0A326U170_THEHA</name>
<dbReference type="InterPro" id="IPR029058">
    <property type="entry name" value="AB_hydrolase_fold"/>
</dbReference>
<dbReference type="PANTHER" id="PTHR46438:SF2">
    <property type="entry name" value="ALPHA_BETA-HYDROLASES SUPERFAMILY PROTEIN"/>
    <property type="match status" value="1"/>
</dbReference>
<dbReference type="Gene3D" id="3.40.50.1820">
    <property type="entry name" value="alpha/beta hydrolase"/>
    <property type="match status" value="1"/>
</dbReference>
<accession>A0A326U170</accession>
<evidence type="ECO:0000259" key="1">
    <source>
        <dbReference type="Pfam" id="PF12697"/>
    </source>
</evidence>
<comment type="caution">
    <text evidence="2">The sequence shown here is derived from an EMBL/GenBank/DDBJ whole genome shotgun (WGS) entry which is preliminary data.</text>
</comment>